<name>A0AA46BLX7_9MICO</name>
<dbReference type="HAMAP" id="MF_00173">
    <property type="entry name" value="Arg_repressor"/>
    <property type="match status" value="1"/>
</dbReference>
<reference evidence="5 6" key="1">
    <citation type="submission" date="2018-06" db="EMBL/GenBank/DDBJ databases">
        <authorList>
            <consortium name="Pathogen Informatics"/>
            <person name="Doyle S."/>
        </authorList>
    </citation>
    <scope>NUCLEOTIDE SEQUENCE [LARGE SCALE GENOMIC DNA]</scope>
    <source>
        <strain evidence="5 6">NCTC7915</strain>
    </source>
</reference>
<dbReference type="Pfam" id="PF02863">
    <property type="entry name" value="Arg_repressor_C"/>
    <property type="match status" value="1"/>
</dbReference>
<sequence>MDDDTTSLPSPGTRWTRHGIDPTEPLRKQGLWSSFQVINHRILIRTVAGGASYVARAVDRANFPGTLGTIAGNDSVLLICNDPSTAQQLIEPLSDLLGPKISVNTPETTGI</sequence>
<evidence type="ECO:0000259" key="4">
    <source>
        <dbReference type="Pfam" id="PF02863"/>
    </source>
</evidence>
<keyword evidence="2" id="KW-0804">Transcription</keyword>
<dbReference type="InterPro" id="IPR020899">
    <property type="entry name" value="Arg_repress_C"/>
</dbReference>
<accession>A0AA46BLX7</accession>
<dbReference type="InterPro" id="IPR001669">
    <property type="entry name" value="Arg_repress"/>
</dbReference>
<dbReference type="PANTHER" id="PTHR34471:SF1">
    <property type="entry name" value="ARGININE REPRESSOR"/>
    <property type="match status" value="1"/>
</dbReference>
<dbReference type="GO" id="GO:0005737">
    <property type="term" value="C:cytoplasm"/>
    <property type="evidence" value="ECO:0007669"/>
    <property type="project" value="UniProtKB-SubCell"/>
</dbReference>
<dbReference type="GO" id="GO:0006526">
    <property type="term" value="P:L-arginine biosynthetic process"/>
    <property type="evidence" value="ECO:0007669"/>
    <property type="project" value="UniProtKB-KW"/>
</dbReference>
<keyword evidence="2" id="KW-0028">Amino-acid biosynthesis</keyword>
<dbReference type="EMBL" id="UFYA01000001">
    <property type="protein sequence ID" value="STD05839.1"/>
    <property type="molecule type" value="Genomic_DNA"/>
</dbReference>
<dbReference type="GO" id="GO:0051259">
    <property type="term" value="P:protein complex oligomerization"/>
    <property type="evidence" value="ECO:0007669"/>
    <property type="project" value="InterPro"/>
</dbReference>
<feature type="domain" description="Arginine repressor C-terminal" evidence="4">
    <location>
        <begin position="36"/>
        <end position="93"/>
    </location>
</feature>
<comment type="similarity">
    <text evidence="2">Belongs to the ArgR family.</text>
</comment>
<dbReference type="GO" id="GO:0034618">
    <property type="term" value="F:arginine binding"/>
    <property type="evidence" value="ECO:0007669"/>
    <property type="project" value="InterPro"/>
</dbReference>
<dbReference type="GO" id="GO:0003700">
    <property type="term" value="F:DNA-binding transcription factor activity"/>
    <property type="evidence" value="ECO:0007669"/>
    <property type="project" value="UniProtKB-UniRule"/>
</dbReference>
<keyword evidence="1 2" id="KW-0678">Repressor</keyword>
<keyword evidence="2" id="KW-0963">Cytoplasm</keyword>
<comment type="caution">
    <text evidence="5">The sequence shown here is derived from an EMBL/GenBank/DDBJ whole genome shotgun (WGS) entry which is preliminary data.</text>
</comment>
<dbReference type="SUPFAM" id="SSF55252">
    <property type="entry name" value="C-terminal domain of arginine repressor"/>
    <property type="match status" value="1"/>
</dbReference>
<comment type="function">
    <text evidence="2">Regulates arginine biosynthesis genes.</text>
</comment>
<gene>
    <name evidence="5" type="primary">argR_2</name>
    <name evidence="2" type="synonym">argR</name>
    <name evidence="5" type="ORF">NCTC7915_00496</name>
</gene>
<evidence type="ECO:0000313" key="5">
    <source>
        <dbReference type="EMBL" id="STD05839.1"/>
    </source>
</evidence>
<protein>
    <recommendedName>
        <fullName evidence="2">Arginine repressor</fullName>
    </recommendedName>
</protein>
<feature type="region of interest" description="Disordered" evidence="3">
    <location>
        <begin position="1"/>
        <end position="23"/>
    </location>
</feature>
<dbReference type="Proteomes" id="UP000254118">
    <property type="component" value="Unassembled WGS sequence"/>
</dbReference>
<feature type="compositionally biased region" description="Polar residues" evidence="3">
    <location>
        <begin position="1"/>
        <end position="10"/>
    </location>
</feature>
<comment type="subcellular location">
    <subcellularLocation>
        <location evidence="2">Cytoplasm</location>
    </subcellularLocation>
</comment>
<keyword evidence="2" id="KW-0805">Transcription regulation</keyword>
<evidence type="ECO:0000313" key="6">
    <source>
        <dbReference type="Proteomes" id="UP000254118"/>
    </source>
</evidence>
<keyword evidence="2" id="KW-0055">Arginine biosynthesis</keyword>
<dbReference type="RefSeq" id="WP_115029613.1">
    <property type="nucleotide sequence ID" value="NZ_UFYA01000001.1"/>
</dbReference>
<dbReference type="AlphaFoldDB" id="A0AA46BLX7"/>
<organism evidence="5 6">
    <name type="scientific">Dermatophilus congolensis</name>
    <dbReference type="NCBI Taxonomy" id="1863"/>
    <lineage>
        <taxon>Bacteria</taxon>
        <taxon>Bacillati</taxon>
        <taxon>Actinomycetota</taxon>
        <taxon>Actinomycetes</taxon>
        <taxon>Micrococcales</taxon>
        <taxon>Dermatophilaceae</taxon>
        <taxon>Dermatophilus</taxon>
    </lineage>
</organism>
<evidence type="ECO:0000256" key="3">
    <source>
        <dbReference type="SAM" id="MobiDB-lite"/>
    </source>
</evidence>
<keyword evidence="2" id="KW-0238">DNA-binding</keyword>
<evidence type="ECO:0000256" key="1">
    <source>
        <dbReference type="ARBA" id="ARBA00022491"/>
    </source>
</evidence>
<dbReference type="PANTHER" id="PTHR34471">
    <property type="entry name" value="ARGININE REPRESSOR"/>
    <property type="match status" value="1"/>
</dbReference>
<dbReference type="GO" id="GO:0003677">
    <property type="term" value="F:DNA binding"/>
    <property type="evidence" value="ECO:0007669"/>
    <property type="project" value="UniProtKB-KW"/>
</dbReference>
<comment type="pathway">
    <text evidence="2">Amino-acid biosynthesis; L-arginine biosynthesis [regulation].</text>
</comment>
<dbReference type="InterPro" id="IPR036251">
    <property type="entry name" value="Arg_repress_C_sf"/>
</dbReference>
<evidence type="ECO:0000256" key="2">
    <source>
        <dbReference type="HAMAP-Rule" id="MF_00173"/>
    </source>
</evidence>
<proteinExistence type="inferred from homology"/>
<dbReference type="Gene3D" id="3.30.1360.40">
    <property type="match status" value="1"/>
</dbReference>
<dbReference type="GO" id="GO:1900079">
    <property type="term" value="P:regulation of arginine biosynthetic process"/>
    <property type="evidence" value="ECO:0007669"/>
    <property type="project" value="UniProtKB-UniRule"/>
</dbReference>